<organism evidence="13">
    <name type="scientific">Rhizopus microsporus var. microsporus</name>
    <dbReference type="NCBI Taxonomy" id="86635"/>
    <lineage>
        <taxon>Eukaryota</taxon>
        <taxon>Fungi</taxon>
        <taxon>Fungi incertae sedis</taxon>
        <taxon>Mucoromycota</taxon>
        <taxon>Mucoromycotina</taxon>
        <taxon>Mucoromycetes</taxon>
        <taxon>Mucorales</taxon>
        <taxon>Mucorineae</taxon>
        <taxon>Rhizopodaceae</taxon>
        <taxon>Rhizopus</taxon>
    </lineage>
</organism>
<dbReference type="GO" id="GO:0003843">
    <property type="term" value="F:1,3-beta-D-glucan synthase activity"/>
    <property type="evidence" value="ECO:0007669"/>
    <property type="project" value="UniProtKB-EC"/>
</dbReference>
<dbReference type="SMART" id="SM01205">
    <property type="entry name" value="FKS1_dom1"/>
    <property type="match status" value="1"/>
</dbReference>
<keyword evidence="5" id="KW-0808">Transferase</keyword>
<evidence type="ECO:0000256" key="2">
    <source>
        <dbReference type="ARBA" id="ARBA00009040"/>
    </source>
</evidence>
<evidence type="ECO:0000256" key="3">
    <source>
        <dbReference type="ARBA" id="ARBA00012589"/>
    </source>
</evidence>
<feature type="compositionally biased region" description="Low complexity" evidence="10">
    <location>
        <begin position="25"/>
        <end position="35"/>
    </location>
</feature>
<keyword evidence="4" id="KW-0328">Glycosyltransferase</keyword>
<dbReference type="Pfam" id="PF23605">
    <property type="entry name" value="FKS1_dom2"/>
    <property type="match status" value="1"/>
</dbReference>
<comment type="catalytic activity">
    <reaction evidence="9">
        <text>[(1-&gt;3)-beta-D-glucosyl](n) + UDP-alpha-D-glucose = [(1-&gt;3)-beta-D-glucosyl](n+1) + UDP + H(+)</text>
        <dbReference type="Rhea" id="RHEA:21476"/>
        <dbReference type="Rhea" id="RHEA-COMP:11146"/>
        <dbReference type="Rhea" id="RHEA-COMP:14303"/>
        <dbReference type="ChEBI" id="CHEBI:15378"/>
        <dbReference type="ChEBI" id="CHEBI:37671"/>
        <dbReference type="ChEBI" id="CHEBI:58223"/>
        <dbReference type="ChEBI" id="CHEBI:58885"/>
        <dbReference type="EC" id="2.4.1.34"/>
    </reaction>
</comment>
<dbReference type="GO" id="GO:0000148">
    <property type="term" value="C:1,3-beta-D-glucan synthase complex"/>
    <property type="evidence" value="ECO:0007669"/>
    <property type="project" value="InterPro"/>
</dbReference>
<dbReference type="PANTHER" id="PTHR12741">
    <property type="entry name" value="LYST-INTERACTING PROTEIN LIP5 DOPAMINE RESPONSIVE PROTEIN DRG-1"/>
    <property type="match status" value="1"/>
</dbReference>
<name>A0A1X0RA37_RHIZD</name>
<dbReference type="InterPro" id="IPR056261">
    <property type="entry name" value="FKS1-like_dom2"/>
</dbReference>
<dbReference type="Pfam" id="PF02364">
    <property type="entry name" value="Glucan_synthase"/>
    <property type="match status" value="1"/>
</dbReference>
<feature type="transmembrane region" description="Helical" evidence="11">
    <location>
        <begin position="1241"/>
        <end position="1262"/>
    </location>
</feature>
<evidence type="ECO:0000256" key="10">
    <source>
        <dbReference type="SAM" id="MobiDB-lite"/>
    </source>
</evidence>
<evidence type="ECO:0000313" key="13">
    <source>
        <dbReference type="EMBL" id="ORE08872.1"/>
    </source>
</evidence>
<evidence type="ECO:0000256" key="1">
    <source>
        <dbReference type="ARBA" id="ARBA00004141"/>
    </source>
</evidence>
<feature type="transmembrane region" description="Helical" evidence="11">
    <location>
        <begin position="1502"/>
        <end position="1526"/>
    </location>
</feature>
<feature type="transmembrane region" description="Helical" evidence="11">
    <location>
        <begin position="580"/>
        <end position="600"/>
    </location>
</feature>
<comment type="subcellular location">
    <subcellularLocation>
        <location evidence="1">Membrane</location>
        <topology evidence="1">Multi-pass membrane protein</topology>
    </subcellularLocation>
</comment>
<evidence type="ECO:0000256" key="8">
    <source>
        <dbReference type="ARBA" id="ARBA00023136"/>
    </source>
</evidence>
<reference evidence="13" key="1">
    <citation type="journal article" date="2016" name="Proc. Natl. Acad. Sci. U.S.A.">
        <title>Lipid metabolic changes in an early divergent fungus govern the establishment of a mutualistic symbiosis with endobacteria.</title>
        <authorList>
            <person name="Lastovetsky O.A."/>
            <person name="Gaspar M.L."/>
            <person name="Mondo S.J."/>
            <person name="LaButti K.M."/>
            <person name="Sandor L."/>
            <person name="Grigoriev I.V."/>
            <person name="Henry S.A."/>
            <person name="Pawlowska T.E."/>
        </authorList>
    </citation>
    <scope>NUCLEOTIDE SEQUENCE [LARGE SCALE GENOMIC DNA]</scope>
    <source>
        <strain evidence="13">ATCC 52814</strain>
    </source>
</reference>
<dbReference type="InterPro" id="IPR003440">
    <property type="entry name" value="Glyco_trans_48_dom"/>
</dbReference>
<feature type="domain" description="1,3-beta-glucan synthase component FKS1-like" evidence="12">
    <location>
        <begin position="174"/>
        <end position="301"/>
    </location>
</feature>
<dbReference type="Pfam" id="PF14288">
    <property type="entry name" value="FKS1_dom1"/>
    <property type="match status" value="1"/>
</dbReference>
<feature type="transmembrane region" description="Helical" evidence="11">
    <location>
        <begin position="1452"/>
        <end position="1473"/>
    </location>
</feature>
<feature type="transmembrane region" description="Helical" evidence="11">
    <location>
        <begin position="1201"/>
        <end position="1221"/>
    </location>
</feature>
<dbReference type="EC" id="2.4.1.34" evidence="3"/>
<proteinExistence type="inferred from homology"/>
<feature type="region of interest" description="Disordered" evidence="10">
    <location>
        <begin position="1"/>
        <end position="46"/>
    </location>
</feature>
<dbReference type="OrthoDB" id="1880850at2759"/>
<evidence type="ECO:0000256" key="5">
    <source>
        <dbReference type="ARBA" id="ARBA00022679"/>
    </source>
</evidence>
<feature type="transmembrane region" description="Helical" evidence="11">
    <location>
        <begin position="508"/>
        <end position="530"/>
    </location>
</feature>
<feature type="transmembrane region" description="Helical" evidence="11">
    <location>
        <begin position="388"/>
        <end position="409"/>
    </location>
</feature>
<accession>A0A1X0RA37</accession>
<keyword evidence="6 11" id="KW-0812">Transmembrane</keyword>
<dbReference type="EMBL" id="KV921882">
    <property type="protein sequence ID" value="ORE08872.1"/>
    <property type="molecule type" value="Genomic_DNA"/>
</dbReference>
<sequence>MPSNHPDNNEHNQSPMITEIDTQPNTTNNNSTNDNTHLKKVASRSSTNTTLATQDIKHYPHWEVADTPIGNYEIYDIFLKHEKKYGFQHDNIRNIFDYLLTMLNSRSARMSPKQALWTLHADYIGGEHSNYRKWYFSAILDLDDKYTPANSPTGLLLEEAKRGWRKCMETMTDHTRISQLALYMLIWGEASVLRFAPELLCFIYHVAEEYDEGVLSTSDTANVGDNGTVNTSASSTTTHTISFMDSIIAPLYAFVRDQSYEVINHHYVRKEKDHKNIIGYDDINQLFWNRRAISNLCLRNNGPMLKDISKERRYLELEHVDWNRAFKKTFYETRSWSHLLTNFSRVWIIHAVSFWYYMASSVDFMYANKKNAYGETNSQFDLPVKLSIVGLGGLVAIILLAASTLAEFMHLRLSLRTLRILLTRLLFLFMMGACHVAATFYILKYDHASRRALVISSCQLGLGAIFTIFMVVTPPACLFNLSGTGQMFSKTFTANFPEMAEDDRFLSFLLWICVFTCKFLETYFFLVLSFRDALSVTIRMQLHNCSEDPLLGRRLCLIMPIVTTVLMFTVELVLFFLDTYLWYVIWSTIFSVFQSMRLGISVMTSWKSLFVKVPINMFKKLTVAAKEELSAPLRRMACSQMWNAIVISMYREHLLSINNLQSLLYQVQVSEDQDGSTLRELHAPPLFDAKKTFRPNDYFPPLSEAERRLSFFAQSLSTRFPTPCSVESMPTFTVFTPHYSEKMILSLREIIREEDSTTRVTLLEYLKKLHPAEWSNFVKDTMFIAEESQDSYQPSDKEDLPFYCIGFKSSAPEYTLRTRLWASLRAQTLYRTINGFMNYSRAIKILYRIEHPDEMLGESSSSNPLVADMMRSGDDEILKVKKTDKAEDRLESIANEKFRYLVAMQRYAKLNQEERANCEFLLTEYPNLQIAYIEEELDGNGHVVYYSVLIDGHCEVLPNNKRAPKYKIRLPGSPILGDGKSDNQNHALIFSRGEFLQLVDANQDNYLEECLKIRSIFGEFEQNESRPLKDIYALQSSQSKEPSVPPVAIVGAREYIFSENVGVLGDVAAGKEQTFGTLTQRIMAKTGSRLHYGHPDFLNAVFMTTRGGVSKAQRGLHLNEDIYAGMNALLRGGRIKHTEYLQCGKGRDLGFCSILNFTTKIGTGMGEQLLSREYYYLGTQLSLDRFLTFYYAHPGFHMNNIMIIFAVQVFVFCMTLIGAMAAVLPHCLGSNCFDVHPVYDWLQRCIISIFIVFFIAFLPLFMQELTEKGTGRALLRLIKQFLSLSPMFEVFVTQIYANSVVSNLSFGGARYIATGRGFATSRLPFSVLYSRFAHPSIYFGARTMFMLIFVSLTLWIPHLIYFWATVTSLLISPFVFNPHQFVLMDFICDYKEYLGWLSKGNAGYYHEHAWVTFCRQVRTQVTGNKKKARMKSMVQDSKPIVAVPRAHLSSIFFTEIVMPFLQTALCLFCYIFFKSREQVDVYGALINRVNTSLGPSGSLGRILGIALGPIVFNAIALILLQVVSVLSAIVSENSKRRGCYIAIVAHGLAVIGLIFFFELFWAIEKFEVRSTLLGLLAIFSVQRTIFKTVLSIFLTREIHHDATNRTWWSGNWRSSKVGRLAAREYICKVVEMSVFTADFILGHFILFLLFPITLIPSIDKIHSLILFWLRPSKQIRPAVLPTKERRKRKQTVMVYGPIFLFMLLWFVALIIVPPKVIPRLSDRYHHIIKYL</sequence>
<feature type="transmembrane region" description="Helical" evidence="11">
    <location>
        <begin position="1538"/>
        <end position="1563"/>
    </location>
</feature>
<dbReference type="GO" id="GO:0006075">
    <property type="term" value="P:(1-&gt;3)-beta-D-glucan biosynthetic process"/>
    <property type="evidence" value="ECO:0007669"/>
    <property type="project" value="InterPro"/>
</dbReference>
<comment type="similarity">
    <text evidence="2">Belongs to the glycosyltransferase 48 family.</text>
</comment>
<dbReference type="GO" id="GO:0005886">
    <property type="term" value="C:plasma membrane"/>
    <property type="evidence" value="ECO:0007669"/>
    <property type="project" value="TreeGrafter"/>
</dbReference>
<evidence type="ECO:0000256" key="9">
    <source>
        <dbReference type="ARBA" id="ARBA00047777"/>
    </source>
</evidence>
<dbReference type="PANTHER" id="PTHR12741:SF48">
    <property type="entry name" value="1,3-BETA-GLUCAN SYNTHASE COMPONENT FKS1-RELATED"/>
    <property type="match status" value="1"/>
</dbReference>
<feature type="transmembrane region" description="Helical" evidence="11">
    <location>
        <begin position="1692"/>
        <end position="1712"/>
    </location>
</feature>
<feature type="transmembrane region" description="Helical" evidence="11">
    <location>
        <begin position="347"/>
        <end position="367"/>
    </location>
</feature>
<keyword evidence="8 11" id="KW-0472">Membrane</keyword>
<protein>
    <recommendedName>
        <fullName evidence="3">1,3-beta-glucan synthase</fullName>
        <ecNumber evidence="3">2.4.1.34</ecNumber>
    </recommendedName>
</protein>
<dbReference type="VEuPathDB" id="FungiDB:BCV72DRAFT_334071"/>
<evidence type="ECO:0000256" key="11">
    <source>
        <dbReference type="SAM" id="Phobius"/>
    </source>
</evidence>
<keyword evidence="7 11" id="KW-1133">Transmembrane helix</keyword>
<feature type="compositionally biased region" description="Polar residues" evidence="10">
    <location>
        <begin position="1"/>
        <end position="24"/>
    </location>
</feature>
<evidence type="ECO:0000259" key="12">
    <source>
        <dbReference type="SMART" id="SM01205"/>
    </source>
</evidence>
<evidence type="ECO:0000256" key="4">
    <source>
        <dbReference type="ARBA" id="ARBA00022676"/>
    </source>
</evidence>
<dbReference type="GO" id="GO:0051278">
    <property type="term" value="P:fungal-type cell wall polysaccharide biosynthetic process"/>
    <property type="evidence" value="ECO:0007669"/>
    <property type="project" value="TreeGrafter"/>
</dbReference>
<dbReference type="Proteomes" id="UP000242414">
    <property type="component" value="Unassembled WGS sequence"/>
</dbReference>
<evidence type="ECO:0000256" key="6">
    <source>
        <dbReference type="ARBA" id="ARBA00022692"/>
    </source>
</evidence>
<evidence type="ECO:0000256" key="7">
    <source>
        <dbReference type="ARBA" id="ARBA00022989"/>
    </source>
</evidence>
<feature type="transmembrane region" description="Helical" evidence="11">
    <location>
        <begin position="1639"/>
        <end position="1658"/>
    </location>
</feature>
<gene>
    <name evidence="13" type="ORF">BCV72DRAFT_334071</name>
</gene>
<feature type="transmembrane region" description="Helical" evidence="11">
    <location>
        <begin position="421"/>
        <end position="443"/>
    </location>
</feature>
<dbReference type="InterPro" id="IPR026899">
    <property type="entry name" value="FKS1-like_dom1"/>
</dbReference>
<feature type="transmembrane region" description="Helical" evidence="11">
    <location>
        <begin position="551"/>
        <end position="574"/>
    </location>
</feature>